<accession>A0A0F9SZB2</accession>
<name>A0A0F9SZB2_9ZZZZ</name>
<proteinExistence type="predicted"/>
<dbReference type="EMBL" id="LAZR01000365">
    <property type="protein sequence ID" value="KKN72289.1"/>
    <property type="molecule type" value="Genomic_DNA"/>
</dbReference>
<reference evidence="1" key="1">
    <citation type="journal article" date="2015" name="Nature">
        <title>Complex archaea that bridge the gap between prokaryotes and eukaryotes.</title>
        <authorList>
            <person name="Spang A."/>
            <person name="Saw J.H."/>
            <person name="Jorgensen S.L."/>
            <person name="Zaremba-Niedzwiedzka K."/>
            <person name="Martijn J."/>
            <person name="Lind A.E."/>
            <person name="van Eijk R."/>
            <person name="Schleper C."/>
            <person name="Guy L."/>
            <person name="Ettema T.J."/>
        </authorList>
    </citation>
    <scope>NUCLEOTIDE SEQUENCE</scope>
</reference>
<dbReference type="AlphaFoldDB" id="A0A0F9SZB2"/>
<comment type="caution">
    <text evidence="1">The sequence shown here is derived from an EMBL/GenBank/DDBJ whole genome shotgun (WGS) entry which is preliminary data.</text>
</comment>
<evidence type="ECO:0000313" key="1">
    <source>
        <dbReference type="EMBL" id="KKN72289.1"/>
    </source>
</evidence>
<organism evidence="1">
    <name type="scientific">marine sediment metagenome</name>
    <dbReference type="NCBI Taxonomy" id="412755"/>
    <lineage>
        <taxon>unclassified sequences</taxon>
        <taxon>metagenomes</taxon>
        <taxon>ecological metagenomes</taxon>
    </lineage>
</organism>
<gene>
    <name evidence="1" type="ORF">LCGC14_0412400</name>
</gene>
<sequence>MALLKAIHGEELSVVGTTQLETLGALRLSLDGLSAYRYCYATEAILQGECVYQGPLASYSLYQVSIDLSDDCPLVAGVALYSIPSGSYGWVQVAGQMLTIRSMNDIALKDALVGHATTDGEADGDDTTGNEHIVFGMALGAATTFEDDNGTTLDCCIGFLHNCLFKP</sequence>
<protein>
    <submittedName>
        <fullName evidence="1">Uncharacterized protein</fullName>
    </submittedName>
</protein>